<dbReference type="GO" id="GO:0046872">
    <property type="term" value="F:metal ion binding"/>
    <property type="evidence" value="ECO:0007669"/>
    <property type="project" value="UniProtKB-UniRule"/>
</dbReference>
<accession>A0A239ZVX3</accession>
<comment type="similarity">
    <text evidence="1">Belongs to the MoeA family.</text>
</comment>
<dbReference type="Gene3D" id="3.40.980.10">
    <property type="entry name" value="MoaB/Mog-like domain"/>
    <property type="match status" value="1"/>
</dbReference>
<dbReference type="UniPathway" id="UPA00344"/>
<feature type="domain" description="MoaB/Mog" evidence="2">
    <location>
        <begin position="174"/>
        <end position="308"/>
    </location>
</feature>
<keyword evidence="1" id="KW-0460">Magnesium</keyword>
<dbReference type="PANTHER" id="PTHR10192">
    <property type="entry name" value="MOLYBDOPTERIN BIOSYNTHESIS PROTEIN"/>
    <property type="match status" value="1"/>
</dbReference>
<evidence type="ECO:0000259" key="2">
    <source>
        <dbReference type="SMART" id="SM00852"/>
    </source>
</evidence>
<dbReference type="AlphaFoldDB" id="A0A239ZVX3"/>
<name>A0A239ZVX3_9FIRM</name>
<dbReference type="SMART" id="SM00852">
    <property type="entry name" value="MoCF_biosynth"/>
    <property type="match status" value="1"/>
</dbReference>
<proteinExistence type="inferred from homology"/>
<dbReference type="RefSeq" id="WP_095066550.1">
    <property type="nucleotide sequence ID" value="NZ_LT906470.1"/>
</dbReference>
<comment type="pathway">
    <text evidence="1">Cofactor biosynthesis; molybdopterin biosynthesis.</text>
</comment>
<comment type="function">
    <text evidence="1">Catalyzes the insertion of molybdate into adenylated molybdopterin with the concomitant release of AMP.</text>
</comment>
<dbReference type="InterPro" id="IPR038987">
    <property type="entry name" value="MoeA-like"/>
</dbReference>
<dbReference type="EMBL" id="LT906470">
    <property type="protein sequence ID" value="SNV74913.1"/>
    <property type="molecule type" value="Genomic_DNA"/>
</dbReference>
<keyword evidence="1" id="KW-0501">Molybdenum cofactor biosynthesis</keyword>
<comment type="cofactor">
    <cofactor evidence="1">
        <name>Mg(2+)</name>
        <dbReference type="ChEBI" id="CHEBI:18420"/>
    </cofactor>
</comment>
<dbReference type="CDD" id="cd03522">
    <property type="entry name" value="MoeA_like"/>
    <property type="match status" value="1"/>
</dbReference>
<dbReference type="Pfam" id="PF00994">
    <property type="entry name" value="MoCF_biosynth"/>
    <property type="match status" value="1"/>
</dbReference>
<dbReference type="GO" id="GO:0006777">
    <property type="term" value="P:Mo-molybdopterin cofactor biosynthetic process"/>
    <property type="evidence" value="ECO:0007669"/>
    <property type="project" value="UniProtKB-UniRule"/>
</dbReference>
<keyword evidence="1" id="KW-0479">Metal-binding</keyword>
<evidence type="ECO:0000256" key="1">
    <source>
        <dbReference type="RuleBase" id="RU365090"/>
    </source>
</evidence>
<dbReference type="GO" id="GO:0005829">
    <property type="term" value="C:cytosol"/>
    <property type="evidence" value="ECO:0007669"/>
    <property type="project" value="TreeGrafter"/>
</dbReference>
<dbReference type="KEGG" id="vrm:44547418_01761"/>
<keyword evidence="1" id="KW-0500">Molybdenum</keyword>
<dbReference type="GO" id="GO:0061599">
    <property type="term" value="F:molybdopterin molybdotransferase activity"/>
    <property type="evidence" value="ECO:0007669"/>
    <property type="project" value="UniProtKB-UniRule"/>
</dbReference>
<organism evidence="3 4">
    <name type="scientific">Veillonella rodentium</name>
    <dbReference type="NCBI Taxonomy" id="248315"/>
    <lineage>
        <taxon>Bacteria</taxon>
        <taxon>Bacillati</taxon>
        <taxon>Bacillota</taxon>
        <taxon>Negativicutes</taxon>
        <taxon>Veillonellales</taxon>
        <taxon>Veillonellaceae</taxon>
        <taxon>Veillonella</taxon>
    </lineage>
</organism>
<keyword evidence="1" id="KW-0808">Transferase</keyword>
<dbReference type="InterPro" id="IPR001453">
    <property type="entry name" value="MoaB/Mog_dom"/>
</dbReference>
<dbReference type="Proteomes" id="UP000214973">
    <property type="component" value="Chromosome 1"/>
</dbReference>
<dbReference type="EC" id="2.10.1.1" evidence="1"/>
<protein>
    <recommendedName>
        <fullName evidence="1">Molybdopterin molybdenumtransferase</fullName>
        <ecNumber evidence="1">2.10.1.1</ecNumber>
    </recommendedName>
</protein>
<evidence type="ECO:0000313" key="4">
    <source>
        <dbReference type="Proteomes" id="UP000214973"/>
    </source>
</evidence>
<sequence length="326" mass="35442">MKSIRTQDAVGHALLHDLVRIVIGEVKDTPFRRGHVITEEDIPKLLDLGKEHVFVMEPEDEGFLHEEDVARALYDMAGGNYMHAGPMSQGKIEAIADTDGLFKVDVERLHAINSVGELTIVTKFNNTPVKAGEKLAGMRCIPLLLDEKQVEAARDIAKDEPILHVKPFERKTMGIVTTGSEVFEGRIKDAFTPIIEKRCAEYGARKIAHEIVPDNTDDIVAAIDKVKAAGADIIFCTGGMSVDPDDLTPGAIKRYADRVVTYGLPVLPGSMVCIAYCADGIPILGVPGGVLFSKPTAFDEIVPRLVADDEITKEDCIRMGHGGFLG</sequence>
<dbReference type="InterPro" id="IPR036425">
    <property type="entry name" value="MoaB/Mog-like_dom_sf"/>
</dbReference>
<dbReference type="PANTHER" id="PTHR10192:SF28">
    <property type="entry name" value="MOLYBDOPTERIN MOLYBDENUMTRANSFERASE"/>
    <property type="match status" value="1"/>
</dbReference>
<evidence type="ECO:0000313" key="3">
    <source>
        <dbReference type="EMBL" id="SNV74913.1"/>
    </source>
</evidence>
<reference evidence="3 4" key="1">
    <citation type="submission" date="2017-06" db="EMBL/GenBank/DDBJ databases">
        <authorList>
            <consortium name="Pathogen Informatics"/>
        </authorList>
    </citation>
    <scope>NUCLEOTIDE SEQUENCE [LARGE SCALE GENOMIC DNA]</scope>
    <source>
        <strain evidence="3 4">NCTC12018</strain>
    </source>
</reference>
<comment type="catalytic activity">
    <reaction evidence="1">
        <text>adenylyl-molybdopterin + molybdate = Mo-molybdopterin + AMP + H(+)</text>
        <dbReference type="Rhea" id="RHEA:35047"/>
        <dbReference type="ChEBI" id="CHEBI:15378"/>
        <dbReference type="ChEBI" id="CHEBI:36264"/>
        <dbReference type="ChEBI" id="CHEBI:62727"/>
        <dbReference type="ChEBI" id="CHEBI:71302"/>
        <dbReference type="ChEBI" id="CHEBI:456215"/>
    </reaction>
</comment>
<dbReference type="SUPFAM" id="SSF53218">
    <property type="entry name" value="Molybdenum cofactor biosynthesis proteins"/>
    <property type="match status" value="1"/>
</dbReference>
<keyword evidence="4" id="KW-1185">Reference proteome</keyword>
<gene>
    <name evidence="3" type="ORF">SAMEA44547418_01761</name>
</gene>